<evidence type="ECO:0000256" key="3">
    <source>
        <dbReference type="HAMAP-Rule" id="MF_00528"/>
    </source>
</evidence>
<evidence type="ECO:0000313" key="5">
    <source>
        <dbReference type="Proteomes" id="UP000823960"/>
    </source>
</evidence>
<feature type="site" description="Important for substrate specificity" evidence="3">
    <location>
        <position position="75"/>
    </location>
</feature>
<evidence type="ECO:0000256" key="1">
    <source>
        <dbReference type="ARBA" id="ARBA00001968"/>
    </source>
</evidence>
<dbReference type="GO" id="GO:0047429">
    <property type="term" value="F:nucleoside triphosphate diphosphatase activity"/>
    <property type="evidence" value="ECO:0007669"/>
    <property type="project" value="UniProtKB-EC"/>
</dbReference>
<dbReference type="EC" id="3.6.1.9" evidence="3"/>
<dbReference type="Proteomes" id="UP000823960">
    <property type="component" value="Unassembled WGS sequence"/>
</dbReference>
<feature type="site" description="Important for substrate specificity" evidence="3">
    <location>
        <position position="157"/>
    </location>
</feature>
<comment type="catalytic activity">
    <reaction evidence="3">
        <text>dTTP + H2O = dTMP + diphosphate + H(+)</text>
        <dbReference type="Rhea" id="RHEA:28534"/>
        <dbReference type="ChEBI" id="CHEBI:15377"/>
        <dbReference type="ChEBI" id="CHEBI:15378"/>
        <dbReference type="ChEBI" id="CHEBI:33019"/>
        <dbReference type="ChEBI" id="CHEBI:37568"/>
        <dbReference type="ChEBI" id="CHEBI:63528"/>
        <dbReference type="EC" id="3.6.1.9"/>
    </reaction>
</comment>
<comment type="function">
    <text evidence="3">Nucleoside triphosphate pyrophosphatase that hydrolyzes dTTP and UTP. May have a dual role in cell division arrest and in preventing the incorporation of modified nucleotides into cellular nucleic acids.</text>
</comment>
<keyword evidence="3" id="KW-0963">Cytoplasm</keyword>
<dbReference type="SUPFAM" id="SSF52972">
    <property type="entry name" value="ITPase-like"/>
    <property type="match status" value="1"/>
</dbReference>
<dbReference type="InterPro" id="IPR003697">
    <property type="entry name" value="Maf-like"/>
</dbReference>
<feature type="active site" description="Proton acceptor" evidence="3">
    <location>
        <position position="74"/>
    </location>
</feature>
<keyword evidence="2 3" id="KW-0378">Hydrolase</keyword>
<organism evidence="4 5">
    <name type="scientific">Candidatus Faeciplasma avium</name>
    <dbReference type="NCBI Taxonomy" id="2840798"/>
    <lineage>
        <taxon>Bacteria</taxon>
        <taxon>Bacillati</taxon>
        <taxon>Bacillota</taxon>
        <taxon>Clostridia</taxon>
        <taxon>Eubacteriales</taxon>
        <taxon>Oscillospiraceae</taxon>
        <taxon>Oscillospiraceae incertae sedis</taxon>
        <taxon>Candidatus Faeciplasma</taxon>
    </lineage>
</organism>
<dbReference type="EMBL" id="DVOL01000034">
    <property type="protein sequence ID" value="HIV10548.1"/>
    <property type="molecule type" value="Genomic_DNA"/>
</dbReference>
<comment type="subcellular location">
    <subcellularLocation>
        <location evidence="3">Cytoplasm</location>
    </subcellularLocation>
</comment>
<comment type="cofactor">
    <cofactor evidence="1 3">
        <name>a divalent metal cation</name>
        <dbReference type="ChEBI" id="CHEBI:60240"/>
    </cofactor>
</comment>
<dbReference type="PANTHER" id="PTHR43213:SF5">
    <property type="entry name" value="BIFUNCTIONAL DTTP_UTP PYROPHOSPHATASE_METHYLTRANSFERASE PROTEIN-RELATED"/>
    <property type="match status" value="1"/>
</dbReference>
<accession>A0A9D1NQP6</accession>
<keyword evidence="3" id="KW-0546">Nucleotide metabolism</keyword>
<dbReference type="AlphaFoldDB" id="A0A9D1NQP6"/>
<feature type="site" description="Important for substrate specificity" evidence="3">
    <location>
        <position position="17"/>
    </location>
</feature>
<reference evidence="4" key="1">
    <citation type="submission" date="2020-10" db="EMBL/GenBank/DDBJ databases">
        <authorList>
            <person name="Gilroy R."/>
        </authorList>
    </citation>
    <scope>NUCLEOTIDE SEQUENCE</scope>
    <source>
        <strain evidence="4">1370</strain>
    </source>
</reference>
<comment type="catalytic activity">
    <reaction evidence="3">
        <text>UTP + H2O = UMP + diphosphate + H(+)</text>
        <dbReference type="Rhea" id="RHEA:29395"/>
        <dbReference type="ChEBI" id="CHEBI:15377"/>
        <dbReference type="ChEBI" id="CHEBI:15378"/>
        <dbReference type="ChEBI" id="CHEBI:33019"/>
        <dbReference type="ChEBI" id="CHEBI:46398"/>
        <dbReference type="ChEBI" id="CHEBI:57865"/>
        <dbReference type="EC" id="3.6.1.9"/>
    </reaction>
</comment>
<protein>
    <recommendedName>
        <fullName evidence="3">dTTP/UTP pyrophosphatase</fullName>
        <shortName evidence="3">dTTPase/UTPase</shortName>
        <ecNumber evidence="3">3.6.1.9</ecNumber>
    </recommendedName>
    <alternativeName>
        <fullName evidence="3">Nucleoside triphosphate pyrophosphatase</fullName>
    </alternativeName>
    <alternativeName>
        <fullName evidence="3">Nucleotide pyrophosphatase</fullName>
        <shortName evidence="3">Nucleotide PPase</shortName>
    </alternativeName>
</protein>
<dbReference type="PANTHER" id="PTHR43213">
    <property type="entry name" value="BIFUNCTIONAL DTTP/UTP PYROPHOSPHATASE/METHYLTRANSFERASE PROTEIN-RELATED"/>
    <property type="match status" value="1"/>
</dbReference>
<comment type="caution">
    <text evidence="4">The sequence shown here is derived from an EMBL/GenBank/DDBJ whole genome shotgun (WGS) entry which is preliminary data.</text>
</comment>
<evidence type="ECO:0000313" key="4">
    <source>
        <dbReference type="EMBL" id="HIV10548.1"/>
    </source>
</evidence>
<sequence length="195" mass="21619">MKDISKIHIVLASKSPRRAELIKYITDSCEILPPSCDETLPEGIPTAEVPELLAVRKALSVVKERPESLVIGCDTVVVLDDVIFGKPHTKENAERMLLALSGRTHLVISGVCLCYKGKTLSFSQETSVYFYPISREDILRYIDDCSPLDKAGSYGIQDRGALFVREIHGDYLNVVGMPVSRISRELSRLIKLAEG</sequence>
<reference evidence="4" key="2">
    <citation type="journal article" date="2021" name="PeerJ">
        <title>Extensive microbial diversity within the chicken gut microbiome revealed by metagenomics and culture.</title>
        <authorList>
            <person name="Gilroy R."/>
            <person name="Ravi A."/>
            <person name="Getino M."/>
            <person name="Pursley I."/>
            <person name="Horton D.L."/>
            <person name="Alikhan N.F."/>
            <person name="Baker D."/>
            <person name="Gharbi K."/>
            <person name="Hall N."/>
            <person name="Watson M."/>
            <person name="Adriaenssens E.M."/>
            <person name="Foster-Nyarko E."/>
            <person name="Jarju S."/>
            <person name="Secka A."/>
            <person name="Antonio M."/>
            <person name="Oren A."/>
            <person name="Chaudhuri R.R."/>
            <person name="La Ragione R."/>
            <person name="Hildebrand F."/>
            <person name="Pallen M.J."/>
        </authorList>
    </citation>
    <scope>NUCLEOTIDE SEQUENCE</scope>
    <source>
        <strain evidence="4">1370</strain>
    </source>
</reference>
<dbReference type="CDD" id="cd00555">
    <property type="entry name" value="Maf"/>
    <property type="match status" value="1"/>
</dbReference>
<proteinExistence type="inferred from homology"/>
<dbReference type="InterPro" id="IPR029001">
    <property type="entry name" value="ITPase-like_fam"/>
</dbReference>
<evidence type="ECO:0000256" key="2">
    <source>
        <dbReference type="ARBA" id="ARBA00022801"/>
    </source>
</evidence>
<gene>
    <name evidence="4" type="primary">maf</name>
    <name evidence="4" type="ORF">IAD28_02495</name>
</gene>
<dbReference type="GO" id="GO:0009117">
    <property type="term" value="P:nucleotide metabolic process"/>
    <property type="evidence" value="ECO:0007669"/>
    <property type="project" value="UniProtKB-KW"/>
</dbReference>
<dbReference type="Gene3D" id="3.90.950.10">
    <property type="match status" value="1"/>
</dbReference>
<dbReference type="Pfam" id="PF02545">
    <property type="entry name" value="Maf"/>
    <property type="match status" value="1"/>
</dbReference>
<dbReference type="GO" id="GO:0005737">
    <property type="term" value="C:cytoplasm"/>
    <property type="evidence" value="ECO:0007669"/>
    <property type="project" value="UniProtKB-SubCell"/>
</dbReference>
<comment type="caution">
    <text evidence="3">Lacks conserved residue(s) required for the propagation of feature annotation.</text>
</comment>
<name>A0A9D1NQP6_9FIRM</name>
<comment type="similarity">
    <text evidence="3">Belongs to the Maf family. YhdE subfamily.</text>
</comment>
<dbReference type="HAMAP" id="MF_00528">
    <property type="entry name" value="Maf"/>
    <property type="match status" value="1"/>
</dbReference>
<dbReference type="NCBIfam" id="TIGR00172">
    <property type="entry name" value="maf"/>
    <property type="match status" value="1"/>
</dbReference>
<dbReference type="PIRSF" id="PIRSF006305">
    <property type="entry name" value="Maf"/>
    <property type="match status" value="1"/>
</dbReference>